<dbReference type="AlphaFoldDB" id="A0AAD6G9U0"/>
<feature type="domain" description="MAGE" evidence="2">
    <location>
        <begin position="52"/>
        <end position="266"/>
    </location>
</feature>
<keyword evidence="4" id="KW-1185">Reference proteome</keyword>
<dbReference type="EMBL" id="JAQIZZ010000008">
    <property type="protein sequence ID" value="KAJ5525003.1"/>
    <property type="molecule type" value="Genomic_DNA"/>
</dbReference>
<accession>A0AAD6G9U0</accession>
<evidence type="ECO:0000313" key="4">
    <source>
        <dbReference type="Proteomes" id="UP001220324"/>
    </source>
</evidence>
<dbReference type="PANTHER" id="PTHR11736">
    <property type="entry name" value="MELANOMA-ASSOCIATED ANTIGEN MAGE ANTIGEN"/>
    <property type="match status" value="1"/>
</dbReference>
<dbReference type="InterPro" id="IPR041899">
    <property type="entry name" value="MAGE_WH2"/>
</dbReference>
<dbReference type="InterPro" id="IPR037445">
    <property type="entry name" value="MAGE"/>
</dbReference>
<feature type="region of interest" description="Disordered" evidence="1">
    <location>
        <begin position="1"/>
        <end position="49"/>
    </location>
</feature>
<feature type="region of interest" description="Disordered" evidence="1">
    <location>
        <begin position="111"/>
        <end position="140"/>
    </location>
</feature>
<dbReference type="Pfam" id="PF01454">
    <property type="entry name" value="MAGE"/>
    <property type="match status" value="1"/>
</dbReference>
<organism evidence="3 4">
    <name type="scientific">Penicillium frequentans</name>
    <dbReference type="NCBI Taxonomy" id="3151616"/>
    <lineage>
        <taxon>Eukaryota</taxon>
        <taxon>Fungi</taxon>
        <taxon>Dikarya</taxon>
        <taxon>Ascomycota</taxon>
        <taxon>Pezizomycotina</taxon>
        <taxon>Eurotiomycetes</taxon>
        <taxon>Eurotiomycetidae</taxon>
        <taxon>Eurotiales</taxon>
        <taxon>Aspergillaceae</taxon>
        <taxon>Penicillium</taxon>
    </lineage>
</organism>
<dbReference type="InterPro" id="IPR002190">
    <property type="entry name" value="MHD_dom"/>
</dbReference>
<dbReference type="GO" id="GO:0006281">
    <property type="term" value="P:DNA repair"/>
    <property type="evidence" value="ECO:0007669"/>
    <property type="project" value="TreeGrafter"/>
</dbReference>
<feature type="region of interest" description="Disordered" evidence="1">
    <location>
        <begin position="265"/>
        <end position="364"/>
    </location>
</feature>
<comment type="caution">
    <text evidence="3">The sequence shown here is derived from an EMBL/GenBank/DDBJ whole genome shotgun (WGS) entry which is preliminary data.</text>
</comment>
<evidence type="ECO:0000256" key="1">
    <source>
        <dbReference type="SAM" id="MobiDB-lite"/>
    </source>
</evidence>
<evidence type="ECO:0000259" key="2">
    <source>
        <dbReference type="PROSITE" id="PS50838"/>
    </source>
</evidence>
<gene>
    <name evidence="3" type="ORF">N7494_011653</name>
</gene>
<dbReference type="Gene3D" id="1.10.10.1200">
    <property type="entry name" value="MAGE homology domain, winged helix WH1 motif"/>
    <property type="match status" value="1"/>
</dbReference>
<evidence type="ECO:0000313" key="3">
    <source>
        <dbReference type="EMBL" id="KAJ5525003.1"/>
    </source>
</evidence>
<feature type="compositionally biased region" description="Acidic residues" evidence="1">
    <location>
        <begin position="348"/>
        <end position="364"/>
    </location>
</feature>
<dbReference type="InterPro" id="IPR041898">
    <property type="entry name" value="MAGE_WH1"/>
</dbReference>
<dbReference type="PROSITE" id="PS50838">
    <property type="entry name" value="MAGE"/>
    <property type="match status" value="1"/>
</dbReference>
<proteinExistence type="predicted"/>
<reference evidence="3 4" key="1">
    <citation type="journal article" date="2023" name="IMA Fungus">
        <title>Comparative genomic study of the Penicillium genus elucidates a diverse pangenome and 15 lateral gene transfer events.</title>
        <authorList>
            <person name="Petersen C."/>
            <person name="Sorensen T."/>
            <person name="Nielsen M.R."/>
            <person name="Sondergaard T.E."/>
            <person name="Sorensen J.L."/>
            <person name="Fitzpatrick D.A."/>
            <person name="Frisvad J.C."/>
            <person name="Nielsen K.L."/>
        </authorList>
    </citation>
    <scope>NUCLEOTIDE SEQUENCE [LARGE SCALE GENOMIC DNA]</scope>
    <source>
        <strain evidence="3 4">IBT 35679</strain>
    </source>
</reference>
<dbReference type="GO" id="GO:0005634">
    <property type="term" value="C:nucleus"/>
    <property type="evidence" value="ECO:0007669"/>
    <property type="project" value="TreeGrafter"/>
</dbReference>
<feature type="compositionally biased region" description="Basic and acidic residues" evidence="1">
    <location>
        <begin position="329"/>
        <end position="338"/>
    </location>
</feature>
<name>A0AAD6G9U0_9EURO</name>
<dbReference type="Gene3D" id="1.10.10.1210">
    <property type="entry name" value="MAGE homology domain, winged helix WH2 motif"/>
    <property type="match status" value="1"/>
</dbReference>
<dbReference type="Proteomes" id="UP001220324">
    <property type="component" value="Unassembled WGS sequence"/>
</dbReference>
<feature type="compositionally biased region" description="Basic and acidic residues" evidence="1">
    <location>
        <begin position="289"/>
        <end position="306"/>
    </location>
</feature>
<dbReference type="SMART" id="SM01373">
    <property type="entry name" value="MAGE"/>
    <property type="match status" value="1"/>
</dbReference>
<protein>
    <submittedName>
        <fullName evidence="3">MAGE protein</fullName>
    </submittedName>
</protein>
<dbReference type="PANTHER" id="PTHR11736:SF14">
    <property type="entry name" value="NSE3 HOMOLOG, SMC5-SMC6 COMPLEX COMPONENT"/>
    <property type="match status" value="1"/>
</dbReference>
<sequence>MPPARKRRAADPEDSDASQPQHARRRQRSRSASEDEDMSDASHNGARAPTSLDALVKKMVRFALASEYARIPIRRADISTKVLGEQGTGMFKKVFEQAQRHLREKFGMEMTELPPRDKQTTQQRRAALRTEKPSNSNKSWNLSTTLPLKYRNYSILVPTKAPSISTESTYTALYTFIIALIKLNGNRLPEQKLERYLARTNLDQYTPIDKTEKLLQRLCKEGYIVRNREVDGGEETIEYTVGPRGKVEVGSSGVAGLVREVYGYGPEAPGTNGNANRTGNGSDDEGPTEAEREVKRDFEVRLRRTLEMPALTEQAEQTEEPPSRSQANGHREEEEQGPRRTSRRAAPVEEESEEEDDEEDEESD</sequence>
<feature type="compositionally biased region" description="Low complexity" evidence="1">
    <location>
        <begin position="270"/>
        <end position="281"/>
    </location>
</feature>